<accession>A0A6C0RDW3</accession>
<dbReference type="Gene3D" id="2.60.120.1440">
    <property type="match status" value="1"/>
</dbReference>
<dbReference type="FunFam" id="2.60.120.1440:FF:000001">
    <property type="entry name" value="Putative anti-sigma factor"/>
    <property type="match status" value="1"/>
</dbReference>
<feature type="domain" description="Protein FecR C-terminal" evidence="3">
    <location>
        <begin position="260"/>
        <end position="328"/>
    </location>
</feature>
<gene>
    <name evidence="4" type="ORF">G0Q07_10525</name>
</gene>
<name>A0A6C0RDW3_9BACT</name>
<keyword evidence="5" id="KW-1185">Reference proteome</keyword>
<protein>
    <submittedName>
        <fullName evidence="4">FecR family protein</fullName>
    </submittedName>
</protein>
<dbReference type="AlphaFoldDB" id="A0A6C0RDW3"/>
<organism evidence="4 5">
    <name type="scientific">Draconibacterium halophilum</name>
    <dbReference type="NCBI Taxonomy" id="2706887"/>
    <lineage>
        <taxon>Bacteria</taxon>
        <taxon>Pseudomonadati</taxon>
        <taxon>Bacteroidota</taxon>
        <taxon>Bacteroidia</taxon>
        <taxon>Marinilabiliales</taxon>
        <taxon>Prolixibacteraceae</taxon>
        <taxon>Draconibacterium</taxon>
    </lineage>
</organism>
<proteinExistence type="predicted"/>
<dbReference type="Pfam" id="PF04773">
    <property type="entry name" value="FecR"/>
    <property type="match status" value="1"/>
</dbReference>
<evidence type="ECO:0000313" key="4">
    <source>
        <dbReference type="EMBL" id="QIA08126.1"/>
    </source>
</evidence>
<evidence type="ECO:0000259" key="3">
    <source>
        <dbReference type="Pfam" id="PF16344"/>
    </source>
</evidence>
<dbReference type="Pfam" id="PF16344">
    <property type="entry name" value="FecR_C"/>
    <property type="match status" value="1"/>
</dbReference>
<dbReference type="GO" id="GO:0016989">
    <property type="term" value="F:sigma factor antagonist activity"/>
    <property type="evidence" value="ECO:0007669"/>
    <property type="project" value="TreeGrafter"/>
</dbReference>
<sequence length="331" mass="38565">MNNKNTENIDQDILHFIQGNADQEQKAALLSWLHENPENRKKLFKQKDFWNAAEIDTENLKELENKEWLELQNRINASKVRQGVFKELVKIAAIVIVALGVGWMSHYLYSEEVASKNVEMKTVQAIKGQIKEVFLADGTHVWLNAGSELSFPSDFTEKNREISLHGEAYFEVTANEKNPFLVKTGNHTVKVTGTKFNICEYPEDKMIETTLVEGKVKIISGNFFKDLYPGEQSTFYTETAEVLIGEKDFDIYTAWREGRYEFRNESVDKVFQIMERWWDVDINYPEDDFKHEYISGVLRKHKPIIQHFEVINELVPIDYEIDNDNITVKLN</sequence>
<reference evidence="4 5" key="1">
    <citation type="submission" date="2020-02" db="EMBL/GenBank/DDBJ databases">
        <title>Genome sequencing for Draconibacterium sp. strain M1.</title>
        <authorList>
            <person name="Park S.-J."/>
        </authorList>
    </citation>
    <scope>NUCLEOTIDE SEQUENCE [LARGE SCALE GENOMIC DNA]</scope>
    <source>
        <strain evidence="4 5">M1</strain>
    </source>
</reference>
<feature type="transmembrane region" description="Helical" evidence="1">
    <location>
        <begin position="88"/>
        <end position="109"/>
    </location>
</feature>
<keyword evidence="1" id="KW-1133">Transmembrane helix</keyword>
<dbReference type="KEGG" id="drc:G0Q07_10525"/>
<dbReference type="PIRSF" id="PIRSF018266">
    <property type="entry name" value="FecR"/>
    <property type="match status" value="1"/>
</dbReference>
<keyword evidence="1" id="KW-0472">Membrane</keyword>
<dbReference type="InterPro" id="IPR012373">
    <property type="entry name" value="Ferrdict_sens_TM"/>
</dbReference>
<dbReference type="PANTHER" id="PTHR30273">
    <property type="entry name" value="PERIPLASMIC SIGNAL SENSOR AND SIGMA FACTOR ACTIVATOR FECR-RELATED"/>
    <property type="match status" value="1"/>
</dbReference>
<dbReference type="Gene3D" id="3.55.50.30">
    <property type="match status" value="1"/>
</dbReference>
<dbReference type="PANTHER" id="PTHR30273:SF2">
    <property type="entry name" value="PROTEIN FECR"/>
    <property type="match status" value="1"/>
</dbReference>
<dbReference type="EMBL" id="CP048409">
    <property type="protein sequence ID" value="QIA08126.1"/>
    <property type="molecule type" value="Genomic_DNA"/>
</dbReference>
<dbReference type="Proteomes" id="UP000474630">
    <property type="component" value="Chromosome"/>
</dbReference>
<evidence type="ECO:0000256" key="1">
    <source>
        <dbReference type="SAM" id="Phobius"/>
    </source>
</evidence>
<feature type="domain" description="FecR protein" evidence="2">
    <location>
        <begin position="123"/>
        <end position="217"/>
    </location>
</feature>
<evidence type="ECO:0000259" key="2">
    <source>
        <dbReference type="Pfam" id="PF04773"/>
    </source>
</evidence>
<evidence type="ECO:0000313" key="5">
    <source>
        <dbReference type="Proteomes" id="UP000474630"/>
    </source>
</evidence>
<dbReference type="RefSeq" id="WP_163346047.1">
    <property type="nucleotide sequence ID" value="NZ_CP048409.1"/>
</dbReference>
<dbReference type="InterPro" id="IPR032508">
    <property type="entry name" value="FecR_C"/>
</dbReference>
<keyword evidence="1" id="KW-0812">Transmembrane</keyword>
<dbReference type="InterPro" id="IPR006860">
    <property type="entry name" value="FecR"/>
</dbReference>